<dbReference type="GO" id="GO:0015930">
    <property type="term" value="F:glutamate synthase activity"/>
    <property type="evidence" value="ECO:0007669"/>
    <property type="project" value="InterPro"/>
</dbReference>
<organism evidence="3 4">
    <name type="scientific">Janibacter alkaliphilus</name>
    <dbReference type="NCBI Taxonomy" id="1069963"/>
    <lineage>
        <taxon>Bacteria</taxon>
        <taxon>Bacillati</taxon>
        <taxon>Actinomycetota</taxon>
        <taxon>Actinomycetes</taxon>
        <taxon>Micrococcales</taxon>
        <taxon>Intrasporangiaceae</taxon>
        <taxon>Janibacter</taxon>
    </lineage>
</organism>
<dbReference type="EMBL" id="JACBZX010000001">
    <property type="protein sequence ID" value="NYG38298.1"/>
    <property type="molecule type" value="Genomic_DNA"/>
</dbReference>
<dbReference type="InterPro" id="IPR002932">
    <property type="entry name" value="Glu_synthdom"/>
</dbReference>
<feature type="domain" description="Glutamate synthase" evidence="2">
    <location>
        <begin position="144"/>
        <end position="205"/>
    </location>
</feature>
<dbReference type="InterPro" id="IPR013785">
    <property type="entry name" value="Aldolase_TIM"/>
</dbReference>
<accession>A0A852X798</accession>
<dbReference type="PANTHER" id="PTHR43819:SF1">
    <property type="entry name" value="ARCHAEAL-TYPE GLUTAMATE SYNTHASE [NADPH]"/>
    <property type="match status" value="1"/>
</dbReference>
<keyword evidence="4" id="KW-1185">Reference proteome</keyword>
<comment type="caution">
    <text evidence="3">The sequence shown here is derived from an EMBL/GenBank/DDBJ whole genome shotgun (WGS) entry which is preliminary data.</text>
</comment>
<reference evidence="3 4" key="1">
    <citation type="submission" date="2020-07" db="EMBL/GenBank/DDBJ databases">
        <title>Sequencing the genomes of 1000 actinobacteria strains.</title>
        <authorList>
            <person name="Klenk H.-P."/>
        </authorList>
    </citation>
    <scope>NUCLEOTIDE SEQUENCE [LARGE SCALE GENOMIC DNA]</scope>
    <source>
        <strain evidence="3 4">DSM 24723</strain>
    </source>
</reference>
<evidence type="ECO:0000256" key="1">
    <source>
        <dbReference type="ARBA" id="ARBA00009716"/>
    </source>
</evidence>
<proteinExistence type="inferred from homology"/>
<dbReference type="AlphaFoldDB" id="A0A852X798"/>
<evidence type="ECO:0000313" key="4">
    <source>
        <dbReference type="Proteomes" id="UP000592181"/>
    </source>
</evidence>
<dbReference type="Proteomes" id="UP000592181">
    <property type="component" value="Unassembled WGS sequence"/>
</dbReference>
<dbReference type="RefSeq" id="WP_281366935.1">
    <property type="nucleotide sequence ID" value="NZ_JACBZX010000001.1"/>
</dbReference>
<protein>
    <submittedName>
        <fullName evidence="3">Glutamate synthase domain-containing protein 2</fullName>
    </submittedName>
</protein>
<sequence>MTRTSWWAGAAGAGALAAVAVRDLVQREHTLKHNFPVLGNARYLLERIGPELRQYIVTSNDEERPFSRDQRGWVSASSKLENNYTGFGTDNDTEHDEGYVIVKHVTFPTDPPSSSAAHGIKDGVDDHVRLPAAKVMGAARERRHAFRPASVVNVSGMSFGSLSGPAVEALNQGVALAGAYQNTGEGGISPHHRHGGDLVFQIGTG</sequence>
<dbReference type="Pfam" id="PF01645">
    <property type="entry name" value="Glu_synthase"/>
    <property type="match status" value="1"/>
</dbReference>
<dbReference type="PANTHER" id="PTHR43819">
    <property type="entry name" value="ARCHAEAL-TYPE GLUTAMATE SYNTHASE [NADPH]"/>
    <property type="match status" value="1"/>
</dbReference>
<dbReference type="GO" id="GO:0006537">
    <property type="term" value="P:glutamate biosynthetic process"/>
    <property type="evidence" value="ECO:0007669"/>
    <property type="project" value="InterPro"/>
</dbReference>
<evidence type="ECO:0000259" key="2">
    <source>
        <dbReference type="Pfam" id="PF01645"/>
    </source>
</evidence>
<dbReference type="Gene3D" id="3.20.20.70">
    <property type="entry name" value="Aldolase class I"/>
    <property type="match status" value="1"/>
</dbReference>
<dbReference type="SUPFAM" id="SSF51395">
    <property type="entry name" value="FMN-linked oxidoreductases"/>
    <property type="match status" value="1"/>
</dbReference>
<name>A0A852X798_9MICO</name>
<evidence type="ECO:0000313" key="3">
    <source>
        <dbReference type="EMBL" id="NYG38298.1"/>
    </source>
</evidence>
<gene>
    <name evidence="3" type="ORF">BJY28_002767</name>
</gene>
<comment type="similarity">
    <text evidence="1">Belongs to the glutamate synthase family.</text>
</comment>